<dbReference type="EC" id="5.6.2.2" evidence="4"/>
<evidence type="ECO:0000256" key="9">
    <source>
        <dbReference type="ARBA" id="ARBA00023235"/>
    </source>
</evidence>
<evidence type="ECO:0000256" key="4">
    <source>
        <dbReference type="ARBA" id="ARBA00012895"/>
    </source>
</evidence>
<dbReference type="EMBL" id="KN832875">
    <property type="protein sequence ID" value="KIN01593.1"/>
    <property type="molecule type" value="Genomic_DNA"/>
</dbReference>
<dbReference type="GO" id="GO:0046872">
    <property type="term" value="F:metal ion binding"/>
    <property type="evidence" value="ECO:0007669"/>
    <property type="project" value="UniProtKB-KW"/>
</dbReference>
<dbReference type="SUPFAM" id="SSF56726">
    <property type="entry name" value="DNA topoisomerase IV, alpha subunit"/>
    <property type="match status" value="1"/>
</dbReference>
<dbReference type="Proteomes" id="UP000054321">
    <property type="component" value="Unassembled WGS sequence"/>
</dbReference>
<accession>A0A0C3DI00</accession>
<dbReference type="CDD" id="cd00223">
    <property type="entry name" value="TOPRIM_TopoIIB_SPO"/>
    <property type="match status" value="1"/>
</dbReference>
<keyword evidence="6" id="KW-0460">Magnesium</keyword>
<dbReference type="Gene3D" id="3.40.1360.10">
    <property type="match status" value="1"/>
</dbReference>
<dbReference type="PANTHER" id="PTHR10848:SF0">
    <property type="entry name" value="MEIOTIC RECOMBINATION PROTEIN SPO11"/>
    <property type="match status" value="1"/>
</dbReference>
<dbReference type="GO" id="GO:0042138">
    <property type="term" value="P:meiotic DNA double-strand break formation"/>
    <property type="evidence" value="ECO:0007669"/>
    <property type="project" value="TreeGrafter"/>
</dbReference>
<comment type="catalytic activity">
    <reaction evidence="1 10">
        <text>ATP-dependent breakage, passage and rejoining of double-stranded DNA.</text>
        <dbReference type="EC" id="5.6.2.2"/>
    </reaction>
</comment>
<evidence type="ECO:0000256" key="2">
    <source>
        <dbReference type="ARBA" id="ARBA00001946"/>
    </source>
</evidence>
<protein>
    <recommendedName>
        <fullName evidence="4">DNA topoisomerase (ATP-hydrolyzing)</fullName>
        <ecNumber evidence="4">5.6.2.2</ecNumber>
    </recommendedName>
</protein>
<evidence type="ECO:0000259" key="11">
    <source>
        <dbReference type="Pfam" id="PF04406"/>
    </source>
</evidence>
<dbReference type="FunFam" id="3.40.1360.10:FF:000018">
    <property type="entry name" value="Type II DNA topoisomerase VI subunit A"/>
    <property type="match status" value="1"/>
</dbReference>
<dbReference type="PROSITE" id="PS52041">
    <property type="entry name" value="TOPO_IIB"/>
    <property type="match status" value="1"/>
</dbReference>
<comment type="cofactor">
    <cofactor evidence="2">
        <name>Mg(2+)</name>
        <dbReference type="ChEBI" id="CHEBI:18420"/>
    </cofactor>
</comment>
<dbReference type="HOGENOM" id="CLU_037229_0_0_1"/>
<dbReference type="InParanoid" id="A0A0C3DI00"/>
<keyword evidence="9 10" id="KW-0413">Isomerase</keyword>
<reference evidence="13 14" key="1">
    <citation type="submission" date="2014-04" db="EMBL/GenBank/DDBJ databases">
        <authorList>
            <consortium name="DOE Joint Genome Institute"/>
            <person name="Kuo A."/>
            <person name="Martino E."/>
            <person name="Perotto S."/>
            <person name="Kohler A."/>
            <person name="Nagy L.G."/>
            <person name="Floudas D."/>
            <person name="Copeland A."/>
            <person name="Barry K.W."/>
            <person name="Cichocki N."/>
            <person name="Veneault-Fourrey C."/>
            <person name="LaButti K."/>
            <person name="Lindquist E.A."/>
            <person name="Lipzen A."/>
            <person name="Lundell T."/>
            <person name="Morin E."/>
            <person name="Murat C."/>
            <person name="Sun H."/>
            <person name="Tunlid A."/>
            <person name="Henrissat B."/>
            <person name="Grigoriev I.V."/>
            <person name="Hibbett D.S."/>
            <person name="Martin F."/>
            <person name="Nordberg H.P."/>
            <person name="Cantor M.N."/>
            <person name="Hua S.X."/>
        </authorList>
    </citation>
    <scope>NUCLEOTIDE SEQUENCE [LARGE SCALE GENOMIC DNA]</scope>
    <source>
        <strain evidence="13 14">Zn</strain>
    </source>
</reference>
<dbReference type="GO" id="GO:0000228">
    <property type="term" value="C:nuclear chromosome"/>
    <property type="evidence" value="ECO:0007669"/>
    <property type="project" value="TreeGrafter"/>
</dbReference>
<gene>
    <name evidence="13" type="ORF">OIDMADRAFT_160910</name>
</gene>
<evidence type="ECO:0000256" key="7">
    <source>
        <dbReference type="ARBA" id="ARBA00023029"/>
    </source>
</evidence>
<dbReference type="Pfam" id="PF21180">
    <property type="entry name" value="TOP6A-Spo11_Toprim"/>
    <property type="match status" value="1"/>
</dbReference>
<evidence type="ECO:0000313" key="13">
    <source>
        <dbReference type="EMBL" id="KIN01593.1"/>
    </source>
</evidence>
<keyword evidence="14" id="KW-1185">Reference proteome</keyword>
<evidence type="ECO:0000256" key="6">
    <source>
        <dbReference type="ARBA" id="ARBA00022842"/>
    </source>
</evidence>
<dbReference type="InterPro" id="IPR013049">
    <property type="entry name" value="Spo11/TopoVI_A_N"/>
</dbReference>
<dbReference type="PANTHER" id="PTHR10848">
    <property type="entry name" value="MEIOTIC RECOMBINATION PROTEIN SPO11"/>
    <property type="match status" value="1"/>
</dbReference>
<dbReference type="InterPro" id="IPR034136">
    <property type="entry name" value="TOPRIM_Topo6A/Spo11"/>
</dbReference>
<evidence type="ECO:0000256" key="10">
    <source>
        <dbReference type="PROSITE-ProRule" id="PRU01385"/>
    </source>
</evidence>
<dbReference type="PRINTS" id="PR01550">
    <property type="entry name" value="TOP6AFAMILY"/>
</dbReference>
<dbReference type="GO" id="GO:0003677">
    <property type="term" value="F:DNA binding"/>
    <property type="evidence" value="ECO:0007669"/>
    <property type="project" value="UniProtKB-UniRule"/>
</dbReference>
<dbReference type="OrthoDB" id="5377392at2759"/>
<dbReference type="InterPro" id="IPR036078">
    <property type="entry name" value="Spo11/TopoVI_A_sf"/>
</dbReference>
<keyword evidence="8 10" id="KW-0238">DNA-binding</keyword>
<dbReference type="InterPro" id="IPR036388">
    <property type="entry name" value="WH-like_DNA-bd_sf"/>
</dbReference>
<feature type="active site" description="O-(5'-phospho-DNA)-tyrosine intermediate" evidence="10">
    <location>
        <position position="141"/>
    </location>
</feature>
<organism evidence="13 14">
    <name type="scientific">Oidiodendron maius (strain Zn)</name>
    <dbReference type="NCBI Taxonomy" id="913774"/>
    <lineage>
        <taxon>Eukaryota</taxon>
        <taxon>Fungi</taxon>
        <taxon>Dikarya</taxon>
        <taxon>Ascomycota</taxon>
        <taxon>Pezizomycotina</taxon>
        <taxon>Leotiomycetes</taxon>
        <taxon>Leotiomycetes incertae sedis</taxon>
        <taxon>Myxotrichaceae</taxon>
        <taxon>Oidiodendron</taxon>
    </lineage>
</organism>
<proteinExistence type="inferred from homology"/>
<dbReference type="Gene3D" id="1.10.10.10">
    <property type="entry name" value="Winged helix-like DNA-binding domain superfamily/Winged helix DNA-binding domain"/>
    <property type="match status" value="1"/>
</dbReference>
<keyword evidence="5" id="KW-0479">Metal-binding</keyword>
<evidence type="ECO:0000256" key="1">
    <source>
        <dbReference type="ARBA" id="ARBA00000185"/>
    </source>
</evidence>
<reference evidence="14" key="2">
    <citation type="submission" date="2015-01" db="EMBL/GenBank/DDBJ databases">
        <title>Evolutionary Origins and Diversification of the Mycorrhizal Mutualists.</title>
        <authorList>
            <consortium name="DOE Joint Genome Institute"/>
            <consortium name="Mycorrhizal Genomics Consortium"/>
            <person name="Kohler A."/>
            <person name="Kuo A."/>
            <person name="Nagy L.G."/>
            <person name="Floudas D."/>
            <person name="Copeland A."/>
            <person name="Barry K.W."/>
            <person name="Cichocki N."/>
            <person name="Veneault-Fourrey C."/>
            <person name="LaButti K."/>
            <person name="Lindquist E.A."/>
            <person name="Lipzen A."/>
            <person name="Lundell T."/>
            <person name="Morin E."/>
            <person name="Murat C."/>
            <person name="Riley R."/>
            <person name="Ohm R."/>
            <person name="Sun H."/>
            <person name="Tunlid A."/>
            <person name="Henrissat B."/>
            <person name="Grigoriev I.V."/>
            <person name="Hibbett D.S."/>
            <person name="Martin F."/>
        </authorList>
    </citation>
    <scope>NUCLEOTIDE SEQUENCE [LARGE SCALE GENOMIC DNA]</scope>
    <source>
        <strain evidence="14">Zn</strain>
    </source>
</reference>
<evidence type="ECO:0000313" key="14">
    <source>
        <dbReference type="Proteomes" id="UP000054321"/>
    </source>
</evidence>
<evidence type="ECO:0000256" key="3">
    <source>
        <dbReference type="ARBA" id="ARBA00006559"/>
    </source>
</evidence>
<dbReference type="GO" id="GO:0005524">
    <property type="term" value="F:ATP binding"/>
    <property type="evidence" value="ECO:0007669"/>
    <property type="project" value="InterPro"/>
</dbReference>
<evidence type="ECO:0000256" key="5">
    <source>
        <dbReference type="ARBA" id="ARBA00022723"/>
    </source>
</evidence>
<evidence type="ECO:0000259" key="12">
    <source>
        <dbReference type="Pfam" id="PF21180"/>
    </source>
</evidence>
<dbReference type="GO" id="GO:0003918">
    <property type="term" value="F:DNA topoisomerase type II (double strand cut, ATP-hydrolyzing) activity"/>
    <property type="evidence" value="ECO:0007669"/>
    <property type="project" value="UniProtKB-UniRule"/>
</dbReference>
<sequence length="400" mass="45169">MDFDLLSDILNGPPPDLGEDLLQNLPHCPLTRDFEGAANELPENSNQAGAVISKIEDIFHSIADSILHQKQELVIHMRSRQKVGNQNIGTQNGAVKRLYKVRFPSKSPQEAWKFAVLLRILELSHEALATGIIATKRDIYYRDRELFMKQAVVDRYVEDLAYTLEVERDALNIVAAAKGLVAGSLIVKRKDNSEIDYSSEREGILVPLVKGIQSFQLKDARWILVIEKEATFRTLANIQYWNTSLAGKGIIITAKGYPDIQTRQFLHLLSTGCTGIPIFCLVDFDPDGIGIMSTYRHGSINLSHQNQNLTVPSIRWLGLRSADIFFCEGSGKVGLLRLSTRDRRIATRMLERNVFQEGRGEWRKELQIMLMMNFKAEIQILNDGSSGLETWLDMKLVDEA</sequence>
<dbReference type="FunCoup" id="A0A0C3DI00">
    <property type="interactions" value="845"/>
</dbReference>
<dbReference type="AlphaFoldDB" id="A0A0C3DI00"/>
<feature type="domain" description="Spo11/DNA topoisomerase VI subunit A N-terminal" evidence="11">
    <location>
        <begin position="112"/>
        <end position="173"/>
    </location>
</feature>
<evidence type="ECO:0000256" key="8">
    <source>
        <dbReference type="ARBA" id="ARBA00023125"/>
    </source>
</evidence>
<comment type="similarity">
    <text evidence="3 10">Belongs to the TOP6A family.</text>
</comment>
<keyword evidence="7 10" id="KW-0799">Topoisomerase</keyword>
<dbReference type="Pfam" id="PF04406">
    <property type="entry name" value="TP6A_N"/>
    <property type="match status" value="1"/>
</dbReference>
<feature type="domain" description="Topoisomerase 6 subunit A/Spo11 TOPRIM" evidence="12">
    <location>
        <begin position="223"/>
        <end position="384"/>
    </location>
</feature>
<dbReference type="InterPro" id="IPR002815">
    <property type="entry name" value="Spo11/TopoVI_A"/>
</dbReference>
<dbReference type="STRING" id="913774.A0A0C3DI00"/>
<dbReference type="GO" id="GO:0007131">
    <property type="term" value="P:reciprocal meiotic recombination"/>
    <property type="evidence" value="ECO:0007669"/>
    <property type="project" value="TreeGrafter"/>
</dbReference>
<name>A0A0C3DI00_OIDMZ</name>
<dbReference type="GO" id="GO:0000706">
    <property type="term" value="P:meiotic DNA double-strand break processing"/>
    <property type="evidence" value="ECO:0007669"/>
    <property type="project" value="TreeGrafter"/>
</dbReference>